<organism evidence="1 2">
    <name type="scientific">Streptomyces rapamycinicus (strain ATCC 29253 / DSM 41530 / NRRL 5491 / AYB-994)</name>
    <name type="common">Streptomyces hygroscopicus (strain ATCC 29253)</name>
    <dbReference type="NCBI Taxonomy" id="1343740"/>
    <lineage>
        <taxon>Bacteria</taxon>
        <taxon>Bacillati</taxon>
        <taxon>Actinomycetota</taxon>
        <taxon>Actinomycetes</taxon>
        <taxon>Kitasatosporales</taxon>
        <taxon>Streptomycetaceae</taxon>
        <taxon>Streptomyces</taxon>
        <taxon>Streptomyces violaceusniger group</taxon>
    </lineage>
</organism>
<dbReference type="HOGENOM" id="CLU_3317875_0_0_11"/>
<evidence type="ECO:0000313" key="2">
    <source>
        <dbReference type="Proteomes" id="UP000281594"/>
    </source>
</evidence>
<comment type="caution">
    <text evidence="1">The sequence shown here is derived from an EMBL/GenBank/DDBJ whole genome shotgun (WGS) entry which is preliminary data.</text>
</comment>
<accession>A0A0A0N750</accession>
<proteinExistence type="predicted"/>
<name>A0A0A0N750_STRRN</name>
<gene>
    <name evidence="1" type="ORF">D3C57_142915</name>
</gene>
<evidence type="ECO:0000313" key="1">
    <source>
        <dbReference type="EMBL" id="RLV76127.1"/>
    </source>
</evidence>
<dbReference type="EMBL" id="QYCY01000002">
    <property type="protein sequence ID" value="RLV76127.1"/>
    <property type="molecule type" value="Genomic_DNA"/>
</dbReference>
<dbReference type="AlphaFoldDB" id="A0A0A0N750"/>
<dbReference type="Proteomes" id="UP000281594">
    <property type="component" value="Unassembled WGS sequence"/>
</dbReference>
<sequence>MDSQRAELQQVVEEMTVAEPDPGRREFLEAFPDGFGLVE</sequence>
<dbReference type="KEGG" id="src:M271_00780"/>
<reference evidence="1 2" key="1">
    <citation type="journal article" date="2018" name="J. Biol. Chem.">
        <title>Discovery of the actinoplanic acid pathway in Streptomyces rapamycinicus reveals a genetically conserved synergism with rapamycin.</title>
        <authorList>
            <person name="Mrak P."/>
            <person name="Krastel P."/>
            <person name="Pivk Lukancic P."/>
            <person name="Tao J."/>
            <person name="Pistorius D."/>
            <person name="Moore C.M."/>
        </authorList>
    </citation>
    <scope>NUCLEOTIDE SEQUENCE [LARGE SCALE GENOMIC DNA]</scope>
    <source>
        <strain evidence="1 2">NRRL 5491</strain>
    </source>
</reference>
<protein>
    <submittedName>
        <fullName evidence="1">Uncharacterized protein</fullName>
    </submittedName>
</protein>